<feature type="compositionally biased region" description="Polar residues" evidence="1">
    <location>
        <begin position="389"/>
        <end position="419"/>
    </location>
</feature>
<feature type="compositionally biased region" description="Polar residues" evidence="1">
    <location>
        <begin position="370"/>
        <end position="381"/>
    </location>
</feature>
<feature type="compositionally biased region" description="Basic and acidic residues" evidence="1">
    <location>
        <begin position="304"/>
        <end position="314"/>
    </location>
</feature>
<feature type="compositionally biased region" description="Polar residues" evidence="1">
    <location>
        <begin position="138"/>
        <end position="151"/>
    </location>
</feature>
<evidence type="ECO:0000313" key="2">
    <source>
        <dbReference type="EMBL" id="CAD7278112.1"/>
    </source>
</evidence>
<feature type="compositionally biased region" description="Polar residues" evidence="1">
    <location>
        <begin position="678"/>
        <end position="698"/>
    </location>
</feature>
<feature type="compositionally biased region" description="Basic and acidic residues" evidence="1">
    <location>
        <begin position="168"/>
        <end position="185"/>
    </location>
</feature>
<sequence>MGDTLDERSLHQHGNLAVKGFGKTNLACGDEASNKLELTLDDKMFSCDVPSATHRPSMLTVPRPTEDLPHEGGSSFALVQHSVEDTKDEIPENVTSEECAESSLQSNKEISGNLTDQFPAENSTPSNDAEILPICVPDTTQSTDVRSSQDTAETKQGSESEGQIRQVSDSKKHLASCEDSSMGKHVEENIPEVLIQVSNEKQCNAVMKPSQCRYTHEELVESENDSKCVAPADASRNLTTESISIRNAKSSMPSSPFPRIIHDHLQELKRTTISATSKGSFLAISSQKLKDKLSQPSEQVLSEFDSKSGDDKMSSESLQEEDSCSVSAESQSLHETTSFGSAHRADKSQEPKSESMMSETETDTVEKSATKTGRNTNSPVTESKEDLTENSISESQTTETVTHSISVSEASENKSSCTLSHPIHRVNRSSSKTNTLEDKSSEPTIEEPGKEQTYFCGQIEWTFANQPGHACGPCVEKSSSDINLKEASSANQDDFSATDKTYSFSLQQKYLRPSYVHPQPQNEANNRKLFPHRHALNQARENFFKDTPPEGASFDFNDPTAEITSTVGNRSRTATDQSTGQMTISEDDMTEITFAEDSFSQRDKKIQTFTPQQFGDSIQERKPSTGDVYKKVSFSDVLVCPDLEKQKELSNEHTKRRNDIKGILKPPGSKAMAYDPQSLESSATISGETSHHCPSTFSPIDPDSLRSDSSELLKRRKKGLFSRLFHTNRTNKKQLKSVRIPQESAVVEQPAQKKPSSLFKRIFGKKNKKTTHLMPLKGTGSLVKHDIKLPDCKFVSIEVHQNFIELPSGLRLHMGDGAMSETWLRNHRKEQKITLSPDVKKAVQRYESGGIVETEGDDLRTRPAIASSMVL</sequence>
<gene>
    <name evidence="2" type="ORF">NMOB1V02_LOCUS5824</name>
</gene>
<feature type="region of interest" description="Disordered" evidence="1">
    <location>
        <begin position="288"/>
        <end position="449"/>
    </location>
</feature>
<accession>A0A7R9GD79</accession>
<feature type="compositionally biased region" description="Polar residues" evidence="1">
    <location>
        <begin position="324"/>
        <end position="340"/>
    </location>
</feature>
<dbReference type="EMBL" id="OA883151">
    <property type="protein sequence ID" value="CAD7278112.1"/>
    <property type="molecule type" value="Genomic_DNA"/>
</dbReference>
<organism evidence="2">
    <name type="scientific">Notodromas monacha</name>
    <dbReference type="NCBI Taxonomy" id="399045"/>
    <lineage>
        <taxon>Eukaryota</taxon>
        <taxon>Metazoa</taxon>
        <taxon>Ecdysozoa</taxon>
        <taxon>Arthropoda</taxon>
        <taxon>Crustacea</taxon>
        <taxon>Oligostraca</taxon>
        <taxon>Ostracoda</taxon>
        <taxon>Podocopa</taxon>
        <taxon>Podocopida</taxon>
        <taxon>Cypridocopina</taxon>
        <taxon>Cypridoidea</taxon>
        <taxon>Cyprididae</taxon>
        <taxon>Notodromas</taxon>
    </lineage>
</organism>
<evidence type="ECO:0000313" key="3">
    <source>
        <dbReference type="Proteomes" id="UP000678499"/>
    </source>
</evidence>
<feature type="region of interest" description="Disordered" evidence="1">
    <location>
        <begin position="648"/>
        <end position="701"/>
    </location>
</feature>
<feature type="region of interest" description="Disordered" evidence="1">
    <location>
        <begin position="113"/>
        <end position="185"/>
    </location>
</feature>
<feature type="compositionally biased region" description="Basic and acidic residues" evidence="1">
    <location>
        <begin position="343"/>
        <end position="353"/>
    </location>
</feature>
<keyword evidence="3" id="KW-1185">Reference proteome</keyword>
<reference evidence="2" key="1">
    <citation type="submission" date="2020-11" db="EMBL/GenBank/DDBJ databases">
        <authorList>
            <person name="Tran Van P."/>
        </authorList>
    </citation>
    <scope>NUCLEOTIDE SEQUENCE</scope>
</reference>
<dbReference type="AlphaFoldDB" id="A0A7R9GD79"/>
<name>A0A7R9GD79_9CRUS</name>
<dbReference type="EMBL" id="CAJPEX010001114">
    <property type="protein sequence ID" value="CAG0918264.1"/>
    <property type="molecule type" value="Genomic_DNA"/>
</dbReference>
<dbReference type="Proteomes" id="UP000678499">
    <property type="component" value="Unassembled WGS sequence"/>
</dbReference>
<proteinExistence type="predicted"/>
<feature type="compositionally biased region" description="Polar residues" evidence="1">
    <location>
        <begin position="113"/>
        <end position="127"/>
    </location>
</feature>
<evidence type="ECO:0000256" key="1">
    <source>
        <dbReference type="SAM" id="MobiDB-lite"/>
    </source>
</evidence>
<protein>
    <submittedName>
        <fullName evidence="2">Uncharacterized protein</fullName>
    </submittedName>
</protein>
<feature type="compositionally biased region" description="Basic and acidic residues" evidence="1">
    <location>
        <begin position="648"/>
        <end position="662"/>
    </location>
</feature>